<protein>
    <recommendedName>
        <fullName evidence="3">Knr4/Smi1-like domain-containing protein</fullName>
    </recommendedName>
</protein>
<sequence length="90" mass="10055">MLEAYLAWREGYGADYPTPVVPLPTWGCAIWSLVDLSTTEGRMWGWDPHGSCLCHSPFPEALTLSGRLTGWLDGREDFPDPPNRTDCPDC</sequence>
<reference evidence="1 2" key="1">
    <citation type="journal article" date="2019" name="Int. J. Syst. Evol. Microbiol.">
        <title>The Global Catalogue of Microorganisms (GCM) 10K type strain sequencing project: providing services to taxonomists for standard genome sequencing and annotation.</title>
        <authorList>
            <consortium name="The Broad Institute Genomics Platform"/>
            <consortium name="The Broad Institute Genome Sequencing Center for Infectious Disease"/>
            <person name="Wu L."/>
            <person name="Ma J."/>
        </authorList>
    </citation>
    <scope>NUCLEOTIDE SEQUENCE [LARGE SCALE GENOMIC DNA]</scope>
    <source>
        <strain evidence="1 2">JCM 12393</strain>
    </source>
</reference>
<evidence type="ECO:0008006" key="3">
    <source>
        <dbReference type="Google" id="ProtNLM"/>
    </source>
</evidence>
<proteinExistence type="predicted"/>
<gene>
    <name evidence="1" type="ORF">GCM10009639_48600</name>
</gene>
<organism evidence="1 2">
    <name type="scientific">Kitasatospora putterlickiae</name>
    <dbReference type="NCBI Taxonomy" id="221725"/>
    <lineage>
        <taxon>Bacteria</taxon>
        <taxon>Bacillati</taxon>
        <taxon>Actinomycetota</taxon>
        <taxon>Actinomycetes</taxon>
        <taxon>Kitasatosporales</taxon>
        <taxon>Streptomycetaceae</taxon>
        <taxon>Kitasatospora</taxon>
    </lineage>
</organism>
<name>A0ABN1YC03_9ACTN</name>
<evidence type="ECO:0000313" key="1">
    <source>
        <dbReference type="EMBL" id="GAA1403580.1"/>
    </source>
</evidence>
<dbReference type="EMBL" id="BAAAKJ010000259">
    <property type="protein sequence ID" value="GAA1403580.1"/>
    <property type="molecule type" value="Genomic_DNA"/>
</dbReference>
<comment type="caution">
    <text evidence="1">The sequence shown here is derived from an EMBL/GenBank/DDBJ whole genome shotgun (WGS) entry which is preliminary data.</text>
</comment>
<accession>A0ABN1YC03</accession>
<evidence type="ECO:0000313" key="2">
    <source>
        <dbReference type="Proteomes" id="UP001499863"/>
    </source>
</evidence>
<dbReference type="Proteomes" id="UP001499863">
    <property type="component" value="Unassembled WGS sequence"/>
</dbReference>
<keyword evidence="2" id="KW-1185">Reference proteome</keyword>